<dbReference type="GO" id="GO:0043565">
    <property type="term" value="F:sequence-specific DNA binding"/>
    <property type="evidence" value="ECO:0007669"/>
    <property type="project" value="UniProtKB-ARBA"/>
</dbReference>
<dbReference type="Proteomes" id="UP000261875">
    <property type="component" value="Chromosome"/>
</dbReference>
<proteinExistence type="predicted"/>
<feature type="domain" description="Arc-like DNA binding" evidence="1">
    <location>
        <begin position="9"/>
        <end position="49"/>
    </location>
</feature>
<sequence>MSKFPSQLQDKFNLRLPHGMRDAIAELAKQNCRSMNSEIVQILHDAMVNSGIGISHKVAAGLDVQLTDEDTFLWVKHLQRPEHAPELETLGRVIKKMTEEIKKSQ</sequence>
<dbReference type="SUPFAM" id="SSF47598">
    <property type="entry name" value="Ribbon-helix-helix"/>
    <property type="match status" value="1"/>
</dbReference>
<name>A0A2U8I4U0_9GAMM</name>
<dbReference type="RefSeq" id="WP_119797374.1">
    <property type="nucleotide sequence ID" value="NZ_CP021659.1"/>
</dbReference>
<dbReference type="Pfam" id="PF03869">
    <property type="entry name" value="Arc"/>
    <property type="match status" value="1"/>
</dbReference>
<evidence type="ECO:0000259" key="1">
    <source>
        <dbReference type="Pfam" id="PF03869"/>
    </source>
</evidence>
<reference evidence="2 3" key="1">
    <citation type="submission" date="2017-05" db="EMBL/GenBank/DDBJ databases">
        <title>Genome sequence of Candidatus Fukatsuia symbiotica and Candidatus Hamiltonella defensa from Acyrthosiphon pisum strain 5D.</title>
        <authorList>
            <person name="Patel V.A."/>
            <person name="Chevignon G."/>
            <person name="Russell J.A."/>
            <person name="Oliver K.M."/>
        </authorList>
    </citation>
    <scope>NUCLEOTIDE SEQUENCE [LARGE SCALE GENOMIC DNA]</scope>
    <source>
        <strain evidence="2 3">5D</strain>
    </source>
</reference>
<dbReference type="InterPro" id="IPR010985">
    <property type="entry name" value="Ribbon_hlx_hlx"/>
</dbReference>
<evidence type="ECO:0000313" key="2">
    <source>
        <dbReference type="EMBL" id="AWK14171.1"/>
    </source>
</evidence>
<keyword evidence="3" id="KW-1185">Reference proteome</keyword>
<dbReference type="KEGG" id="fsm:CCS41_06235"/>
<evidence type="ECO:0000313" key="3">
    <source>
        <dbReference type="Proteomes" id="UP000261875"/>
    </source>
</evidence>
<protein>
    <recommendedName>
        <fullName evidence="1">Arc-like DNA binding domain-containing protein</fullName>
    </recommendedName>
</protein>
<dbReference type="InterPro" id="IPR013321">
    <property type="entry name" value="Arc_rbn_hlx_hlx"/>
</dbReference>
<gene>
    <name evidence="2" type="ORF">CCS41_06235</name>
</gene>
<accession>A0A2U8I4U0</accession>
<dbReference type="EMBL" id="CP021659">
    <property type="protein sequence ID" value="AWK14171.1"/>
    <property type="molecule type" value="Genomic_DNA"/>
</dbReference>
<dbReference type="InterPro" id="IPR005569">
    <property type="entry name" value="Arc_DNA-bd_dom"/>
</dbReference>
<dbReference type="AlphaFoldDB" id="A0A2U8I4U0"/>
<dbReference type="OrthoDB" id="7029768at2"/>
<dbReference type="Gene3D" id="1.10.1220.10">
    <property type="entry name" value="Met repressor-like"/>
    <property type="match status" value="1"/>
</dbReference>
<dbReference type="GO" id="GO:0006355">
    <property type="term" value="P:regulation of DNA-templated transcription"/>
    <property type="evidence" value="ECO:0007669"/>
    <property type="project" value="InterPro"/>
</dbReference>
<organism evidence="2 3">
    <name type="scientific">Candidatus Fukatsuia symbiotica</name>
    <dbReference type="NCBI Taxonomy" id="1878942"/>
    <lineage>
        <taxon>Bacteria</taxon>
        <taxon>Pseudomonadati</taxon>
        <taxon>Pseudomonadota</taxon>
        <taxon>Gammaproteobacteria</taxon>
        <taxon>Enterobacterales</taxon>
        <taxon>Yersiniaceae</taxon>
        <taxon>Candidatus Fukatsuia</taxon>
    </lineage>
</organism>